<dbReference type="Pfam" id="PF13826">
    <property type="entry name" value="Monooxy_af470-like"/>
    <property type="match status" value="1"/>
</dbReference>
<accession>A0A2T2YFS7</accession>
<dbReference type="EMBL" id="PYFT01000001">
    <property type="protein sequence ID" value="PSR54376.1"/>
    <property type="molecule type" value="Genomic_DNA"/>
</dbReference>
<name>A0A2T2YFS7_9BACT</name>
<dbReference type="AlphaFoldDB" id="A0A2T2YFS7"/>
<sequence>MSIINGRMTTRLDREFVVFLIGMRINKFWSIGQWLPVAMSMPRMIQELVKNPASGFLGSEQWFGRTTIMVQYWESFEKLEAYARNPKAEHYPNWIKFNKQVRASGAVGVWHETYQIAPGKHESIYVNMPPFGLGKVSKSMPVTDYLDEARNRMKVTEQP</sequence>
<evidence type="ECO:0000313" key="2">
    <source>
        <dbReference type="Proteomes" id="UP000240357"/>
    </source>
</evidence>
<protein>
    <submittedName>
        <fullName evidence="1">DUF4188 domain-containing protein</fullName>
    </submittedName>
</protein>
<evidence type="ECO:0000313" key="1">
    <source>
        <dbReference type="EMBL" id="PSR54376.1"/>
    </source>
</evidence>
<proteinExistence type="predicted"/>
<comment type="caution">
    <text evidence="1">The sequence shown here is derived from an EMBL/GenBank/DDBJ whole genome shotgun (WGS) entry which is preliminary data.</text>
</comment>
<organism evidence="1 2">
    <name type="scientific">Adhaeribacter arboris</name>
    <dbReference type="NCBI Taxonomy" id="2072846"/>
    <lineage>
        <taxon>Bacteria</taxon>
        <taxon>Pseudomonadati</taxon>
        <taxon>Bacteroidota</taxon>
        <taxon>Cytophagia</taxon>
        <taxon>Cytophagales</taxon>
        <taxon>Hymenobacteraceae</taxon>
        <taxon>Adhaeribacter</taxon>
    </lineage>
</organism>
<dbReference type="OrthoDB" id="7566033at2"/>
<keyword evidence="2" id="KW-1185">Reference proteome</keyword>
<dbReference type="InterPro" id="IPR025444">
    <property type="entry name" value="Monooxy_af470"/>
</dbReference>
<dbReference type="Proteomes" id="UP000240357">
    <property type="component" value="Unassembled WGS sequence"/>
</dbReference>
<reference evidence="1 2" key="1">
    <citation type="submission" date="2018-03" db="EMBL/GenBank/DDBJ databases">
        <title>Adhaeribacter sp. HMF7605 Genome sequencing and assembly.</title>
        <authorList>
            <person name="Kang H."/>
            <person name="Kang J."/>
            <person name="Cha I."/>
            <person name="Kim H."/>
            <person name="Joh K."/>
        </authorList>
    </citation>
    <scope>NUCLEOTIDE SEQUENCE [LARGE SCALE GENOMIC DNA]</scope>
    <source>
        <strain evidence="1 2">HMF7605</strain>
    </source>
</reference>
<gene>
    <name evidence="1" type="ORF">AHMF7605_13070</name>
</gene>
<dbReference type="RefSeq" id="WP_106930000.1">
    <property type="nucleotide sequence ID" value="NZ_PYFT01000001.1"/>
</dbReference>